<name>A0ABU0QCU4_STRAH</name>
<dbReference type="InterPro" id="IPR011047">
    <property type="entry name" value="Quinoprotein_ADH-like_sf"/>
</dbReference>
<comment type="caution">
    <text evidence="4">The sequence shown here is derived from an EMBL/GenBank/DDBJ whole genome shotgun (WGS) entry which is preliminary data.</text>
</comment>
<protein>
    <submittedName>
        <fullName evidence="4">WD40 repeat protein/transcriptional regulator with XRE-family HTH domain</fullName>
    </submittedName>
</protein>
<dbReference type="SMART" id="SM00530">
    <property type="entry name" value="HTH_XRE"/>
    <property type="match status" value="1"/>
</dbReference>
<feature type="repeat" description="WD" evidence="1">
    <location>
        <begin position="1088"/>
        <end position="1111"/>
    </location>
</feature>
<evidence type="ECO:0000259" key="3">
    <source>
        <dbReference type="SMART" id="SM00530"/>
    </source>
</evidence>
<dbReference type="PANTHER" id="PTHR19879">
    <property type="entry name" value="TRANSCRIPTION INITIATION FACTOR TFIID"/>
    <property type="match status" value="1"/>
</dbReference>
<dbReference type="InterPro" id="IPR001680">
    <property type="entry name" value="WD40_rpt"/>
</dbReference>
<dbReference type="PANTHER" id="PTHR19879:SF9">
    <property type="entry name" value="TRANSCRIPTION INITIATION FACTOR TFIID SUBUNIT 5"/>
    <property type="match status" value="1"/>
</dbReference>
<evidence type="ECO:0000313" key="5">
    <source>
        <dbReference type="Proteomes" id="UP001243364"/>
    </source>
</evidence>
<feature type="repeat" description="WD" evidence="1">
    <location>
        <begin position="1129"/>
        <end position="1170"/>
    </location>
</feature>
<sequence>MGRPERPVDPEAGPVQRLAYELREVRRIAGGPSYRSMAETAGFSATTLSQAAAGERLPSLAVVQGYVRACGGDPAEWAGRWQDAEAQTESARATAPTRVEEPAPYRGLTRFEPDDRHLFFGRDRVLEQLAELVCDNRLAVLFGPSGSGKSSLLRAGLIPRLRETIAGRADPAVLRILTPGPRPATTYGHLLTPGTGEPEGWVVVDQFEEVFTLCRDDAERARFIDLLLAARDPGSNLRVLIAVRADFYARCAEHRGLADALGRSGLLLGPMTAEELREAVVRPAQTAGLIVERELTARIVDDVLDRPGALPMLSHALLETWHRRRGRLLTLAAYRAAGGVSGAIAATAEAVYGELSADQAAAARHVLLRMVEPGQGTADTRRPLSRSELAGWAEPQVPGVVERLARARLVTADEDGVHLAHEALLTGWPRLHGWIEADRERLRLHRRLAEAADVWLENDRCPGTLYRGANLARAEELFTDPARDAALTATERAFLLSARDVRAADRRAAARTTRRARLLTCALSAVLTVALVIGAAVWREHADNERRRSADAARRVAETADALRTTDPRTALLLGVAAWRTARLPETRRSLLGSLTQHASDTFTDPAPGDDRSRLLTGSGRTLLSADDTTWRTWSVSAHRPTAQGRLPAGARVTAASPDGRVLAVATDAGTRLWNAGTGHWAGAPQPLGGEVTVTFTADGHSYLTHEDDRVGLRSVADGRVRFERRTTVFTEPAASADGSLLAVCPADGRGPQVWDTVRHRAVPGRWERTRGVCGAGPGALALGPGDRLTTVTGTAVTVWDTRTGRGLASVDDPGVTHASLSGDGAFLATADRTELRVWRLSSPAAPVFRHPLDNEHLDGVLAWDSRRPDLRYIEGATVHTLALGEAVTRSWRETPVDAVALSPDGRTYVTAQRLGRRYVLRLHSTTGDRSPRALPPLSLPVSRDPAEPVVPQDTLPLLAFSPDGTALAYGVSAPGRSATAQPVRIWDLRRGRVATTLNLPGDALVGIALGPAGRTLQTARSSLAAALTGEIWDTATHRTTATLPPGTGAHLAVRPDGRLLVADNRTVSLPSARSTMIDLVRGGVAGAVAFSPDGSLFAAGDLTGRVTLWDGGLRHRTGALRNVFPAPLGDTAEAVQALAVSPDGHTLAVGGDSGTLQLWDTSTRQPLGEPLTTPGDAISSLAFSPDGTTLYAAAPHVPLQRYSVDPDRAVRTVCARAGRELTAGEWQAYAAGLEHRSVCPEHG</sequence>
<dbReference type="Proteomes" id="UP001243364">
    <property type="component" value="Unassembled WGS sequence"/>
</dbReference>
<dbReference type="Gene3D" id="3.40.50.300">
    <property type="entry name" value="P-loop containing nucleotide triphosphate hydrolases"/>
    <property type="match status" value="1"/>
</dbReference>
<dbReference type="Pfam" id="PF20703">
    <property type="entry name" value="nSTAND1"/>
    <property type="match status" value="1"/>
</dbReference>
<keyword evidence="5" id="KW-1185">Reference proteome</keyword>
<evidence type="ECO:0000256" key="1">
    <source>
        <dbReference type="PROSITE-ProRule" id="PRU00221"/>
    </source>
</evidence>
<dbReference type="SUPFAM" id="SSF52540">
    <property type="entry name" value="P-loop containing nucleoside triphosphate hydrolases"/>
    <property type="match status" value="1"/>
</dbReference>
<dbReference type="SMART" id="SM00320">
    <property type="entry name" value="WD40"/>
    <property type="match status" value="4"/>
</dbReference>
<dbReference type="InterPro" id="IPR049052">
    <property type="entry name" value="nSTAND1"/>
</dbReference>
<feature type="region of interest" description="Disordered" evidence="2">
    <location>
        <begin position="927"/>
        <end position="947"/>
    </location>
</feature>
<dbReference type="Pfam" id="PF00400">
    <property type="entry name" value="WD40"/>
    <property type="match status" value="2"/>
</dbReference>
<dbReference type="InterPro" id="IPR015943">
    <property type="entry name" value="WD40/YVTN_repeat-like_dom_sf"/>
</dbReference>
<evidence type="ECO:0000313" key="4">
    <source>
        <dbReference type="EMBL" id="MDQ0688477.1"/>
    </source>
</evidence>
<reference evidence="4 5" key="1">
    <citation type="submission" date="2023-07" db="EMBL/GenBank/DDBJ databases">
        <title>Comparative genomics of wheat-associated soil bacteria to identify genetic determinants of phenazine resistance.</title>
        <authorList>
            <person name="Mouncey N."/>
        </authorList>
    </citation>
    <scope>NUCLEOTIDE SEQUENCE [LARGE SCALE GENOMIC DNA]</scope>
    <source>
        <strain evidence="4 5">W4I19-2</strain>
    </source>
</reference>
<dbReference type="CDD" id="cd00093">
    <property type="entry name" value="HTH_XRE"/>
    <property type="match status" value="1"/>
</dbReference>
<dbReference type="InterPro" id="IPR001387">
    <property type="entry name" value="Cro/C1-type_HTH"/>
</dbReference>
<dbReference type="PROSITE" id="PS50082">
    <property type="entry name" value="WD_REPEATS_2"/>
    <property type="match status" value="2"/>
</dbReference>
<organism evidence="4 5">
    <name type="scientific">Streptomyces achromogenes</name>
    <dbReference type="NCBI Taxonomy" id="67255"/>
    <lineage>
        <taxon>Bacteria</taxon>
        <taxon>Bacillati</taxon>
        <taxon>Actinomycetota</taxon>
        <taxon>Actinomycetes</taxon>
        <taxon>Kitasatosporales</taxon>
        <taxon>Streptomycetaceae</taxon>
        <taxon>Streptomyces</taxon>
    </lineage>
</organism>
<keyword evidence="1" id="KW-0853">WD repeat</keyword>
<dbReference type="RefSeq" id="WP_307049077.1">
    <property type="nucleotide sequence ID" value="NZ_JAUSYA010000001.1"/>
</dbReference>
<evidence type="ECO:0000256" key="2">
    <source>
        <dbReference type="SAM" id="MobiDB-lite"/>
    </source>
</evidence>
<dbReference type="Gene3D" id="2.130.10.10">
    <property type="entry name" value="YVTN repeat-like/Quinoprotein amine dehydrogenase"/>
    <property type="match status" value="3"/>
</dbReference>
<dbReference type="EMBL" id="JAUSYA010000001">
    <property type="protein sequence ID" value="MDQ0688477.1"/>
    <property type="molecule type" value="Genomic_DNA"/>
</dbReference>
<gene>
    <name evidence="4" type="ORF">QFZ56_007440</name>
</gene>
<dbReference type="InterPro" id="IPR011044">
    <property type="entry name" value="Quino_amine_DH_bsu"/>
</dbReference>
<dbReference type="SUPFAM" id="SSF50998">
    <property type="entry name" value="Quinoprotein alcohol dehydrogenase-like"/>
    <property type="match status" value="1"/>
</dbReference>
<dbReference type="SUPFAM" id="SSF50969">
    <property type="entry name" value="YVTN repeat-like/Quinoprotein amine dehydrogenase"/>
    <property type="match status" value="1"/>
</dbReference>
<accession>A0ABU0QCU4</accession>
<feature type="domain" description="HTH cro/C1-type" evidence="3">
    <location>
        <begin position="21"/>
        <end position="77"/>
    </location>
</feature>
<dbReference type="PROSITE" id="PS50294">
    <property type="entry name" value="WD_REPEATS_REGION"/>
    <property type="match status" value="1"/>
</dbReference>
<dbReference type="InterPro" id="IPR027417">
    <property type="entry name" value="P-loop_NTPase"/>
</dbReference>
<proteinExistence type="predicted"/>